<sequence>MDLSVTRSHHLSLTFKLFVFLFKNLICFWGFVSWDLQVKAFGFLFASEMSDDSDPFPHIWEEAGVHGDGGDGGFKPHNPKDPEEDFPRNLNAPAPVSYEQEGKFAENDLPNESNGVLEKDNESNSLFSTKDNNIVWPVLPGESGEGLPYAPVDWPNPGDNWTWRVGRRYNNAGYFQDRFLYPPKHLQRATGGKMFASKPAIEKYIQTHFPGADVNAFFASFTWKVPTKLQTPTKVQAVSVLLEGTPQDEKGKVKEVRGNIRRSGRPKKRPPQNLSETVQEEDNEETPPSGRKKRKQIITASPSTSRQTSRQSVKWSTPCKSGSAGVREHVAPEEFAPIPEDFDDYLNSLDDMIAQSLSESIVPSSTTDSYAAEDEMAEARSKLSSLLVMDFPSLVLSKNLPEVVSLASKVKKDPCLSAEQLVKLKLIEEIPSFSEVFLDSREIVNQVDSMFVALEANKAKATNLKTEYNDLKEKADELQMQVDSSLVAVKEIDSQIAQLQNLRSELISKIESNKAAKVEVKMAQKEMAGEIPGLVLDIQQANSKMPEWVLRKTNAQKREAEVLAKFAPLQGFSL</sequence>
<dbReference type="PANTHER" id="PTHR33345">
    <property type="entry name" value="ADAPTER PROTEIN, PUTATIVE-RELATED"/>
    <property type="match status" value="1"/>
</dbReference>
<feature type="region of interest" description="Disordered" evidence="2">
    <location>
        <begin position="67"/>
        <end position="92"/>
    </location>
</feature>
<proteinExistence type="predicted"/>
<accession>A0A2P2KCA1</accession>
<feature type="compositionally biased region" description="Basic and acidic residues" evidence="2">
    <location>
        <begin position="249"/>
        <end position="258"/>
    </location>
</feature>
<evidence type="ECO:0000256" key="1">
    <source>
        <dbReference type="SAM" id="Coils"/>
    </source>
</evidence>
<dbReference type="AlphaFoldDB" id="A0A2P2KCA1"/>
<protein>
    <submittedName>
        <fullName evidence="5">Uncharacterized protein MANES_03G177600</fullName>
    </submittedName>
</protein>
<organism evidence="5">
    <name type="scientific">Rhizophora mucronata</name>
    <name type="common">Asiatic mangrove</name>
    <dbReference type="NCBI Taxonomy" id="61149"/>
    <lineage>
        <taxon>Eukaryota</taxon>
        <taxon>Viridiplantae</taxon>
        <taxon>Streptophyta</taxon>
        <taxon>Embryophyta</taxon>
        <taxon>Tracheophyta</taxon>
        <taxon>Spermatophyta</taxon>
        <taxon>Magnoliopsida</taxon>
        <taxon>eudicotyledons</taxon>
        <taxon>Gunneridae</taxon>
        <taxon>Pentapetalae</taxon>
        <taxon>rosids</taxon>
        <taxon>fabids</taxon>
        <taxon>Malpighiales</taxon>
        <taxon>Rhizophoraceae</taxon>
        <taxon>Rhizophora</taxon>
    </lineage>
</organism>
<evidence type="ECO:0000259" key="4">
    <source>
        <dbReference type="Pfam" id="PF23299"/>
    </source>
</evidence>
<keyword evidence="3" id="KW-1133">Transmembrane helix</keyword>
<feature type="compositionally biased region" description="Low complexity" evidence="2">
    <location>
        <begin position="303"/>
        <end position="312"/>
    </location>
</feature>
<dbReference type="Gene3D" id="6.10.280.220">
    <property type="match status" value="1"/>
</dbReference>
<feature type="transmembrane region" description="Helical" evidence="3">
    <location>
        <begin position="12"/>
        <end position="32"/>
    </location>
</feature>
<evidence type="ECO:0000256" key="3">
    <source>
        <dbReference type="SAM" id="Phobius"/>
    </source>
</evidence>
<evidence type="ECO:0000313" key="5">
    <source>
        <dbReference type="EMBL" id="MBX03339.1"/>
    </source>
</evidence>
<feature type="coiled-coil region" evidence="1">
    <location>
        <begin position="454"/>
        <end position="509"/>
    </location>
</feature>
<feature type="compositionally biased region" description="Basic residues" evidence="2">
    <location>
        <begin position="259"/>
        <end position="270"/>
    </location>
</feature>
<reference evidence="5" key="1">
    <citation type="submission" date="2018-02" db="EMBL/GenBank/DDBJ databases">
        <title>Rhizophora mucronata_Transcriptome.</title>
        <authorList>
            <person name="Meera S.P."/>
            <person name="Sreeshan A."/>
            <person name="Augustine A."/>
        </authorList>
    </citation>
    <scope>NUCLEOTIDE SEQUENCE</scope>
    <source>
        <tissue evidence="5">Leaf</tissue>
    </source>
</reference>
<dbReference type="InterPro" id="IPR055508">
    <property type="entry name" value="DUF7081"/>
</dbReference>
<keyword evidence="3" id="KW-0812">Transmembrane</keyword>
<feature type="compositionally biased region" description="Basic and acidic residues" evidence="2">
    <location>
        <begin position="78"/>
        <end position="87"/>
    </location>
</feature>
<dbReference type="Pfam" id="PF23299">
    <property type="entry name" value="DUF7081"/>
    <property type="match status" value="1"/>
</dbReference>
<dbReference type="EMBL" id="GGEC01022855">
    <property type="protein sequence ID" value="MBX03339.1"/>
    <property type="molecule type" value="Transcribed_RNA"/>
</dbReference>
<keyword evidence="1" id="KW-0175">Coiled coil</keyword>
<dbReference type="PANTHER" id="PTHR33345:SF4">
    <property type="entry name" value="MBD DOMAIN-CONTAINING PROTEIN"/>
    <property type="match status" value="1"/>
</dbReference>
<evidence type="ECO:0000256" key="2">
    <source>
        <dbReference type="SAM" id="MobiDB-lite"/>
    </source>
</evidence>
<feature type="region of interest" description="Disordered" evidence="2">
    <location>
        <begin position="249"/>
        <end position="328"/>
    </location>
</feature>
<feature type="domain" description="DUF7081" evidence="4">
    <location>
        <begin position="137"/>
        <end position="227"/>
    </location>
</feature>
<name>A0A2P2KCA1_RHIMU</name>
<keyword evidence="3" id="KW-0472">Membrane</keyword>